<dbReference type="RefSeq" id="XP_004347691.1">
    <property type="nucleotide sequence ID" value="XM_004347641.1"/>
</dbReference>
<keyword evidence="1" id="KW-0677">Repeat</keyword>
<feature type="compositionally biased region" description="Low complexity" evidence="2">
    <location>
        <begin position="53"/>
        <end position="80"/>
    </location>
</feature>
<keyword evidence="5" id="KW-1185">Reference proteome</keyword>
<sequence length="629" mass="65364">MSRPLVMSGSSSSSSANATSSSSLSSSLSSSSSSSSGASGNASGGGSNPAIWRTQLRSTTSSPPSTAATTTTTTSAQSQRPVPPAGKPTSLSSSPSAAAAASSSRVSASPFAWSASSPSLLPSASSSSSSARPQQQQTSSVAFSAAPARPSPPPSTAAVRPKPSPSVLTSFPKPSPAASSSSSSSPVSGLPPTNSSSSSNPSSSATPSANPSARPPRPASVVRSASSPNAAARPPARPIPATTAGQSSSSSSSPLSSSPSSSSLVPDQAPSALSSAISSMGSRMNGGFTRGGSLKVNGEASTRRPPPARRAPSDLSSSRSSDEAAAEPLTTQTVGTTTFVSRRSRQSVTPSGVSVAVTGYDKRSDAYTNSKFIVFVVEVTAVSGITETIYRRFPQFREMHRKLSKLFAGRDELDTSAIPIPALPNVKENIFTDYNAACQELDDMMQAIMALPDVVIQCELLRTFLTATAKDVAAKQAADGLSSQDETDTTAVISAEVIDFRKVFDPDKFYVYLIEAKRRDGTLVYVLRRYSEFFDLNERICEAFPGDKTTLTNALPEKILLGRSQKNDVAAKRVKKLDKYIQAVMSIPQVRDSAVVRTFLTPSYKDALYIQQIEKLMATGGTVPNGFSL</sequence>
<dbReference type="EMBL" id="KE346366">
    <property type="protein sequence ID" value="KJE94272.1"/>
    <property type="molecule type" value="Genomic_DNA"/>
</dbReference>
<dbReference type="InterPro" id="IPR036871">
    <property type="entry name" value="PX_dom_sf"/>
</dbReference>
<dbReference type="OrthoDB" id="10254720at2759"/>
<dbReference type="CDD" id="cd06093">
    <property type="entry name" value="PX_domain"/>
    <property type="match status" value="1"/>
</dbReference>
<dbReference type="SMART" id="SM00312">
    <property type="entry name" value="PX"/>
    <property type="match status" value="2"/>
</dbReference>
<feature type="compositionally biased region" description="Low complexity" evidence="2">
    <location>
        <begin position="8"/>
        <end position="41"/>
    </location>
</feature>
<dbReference type="PROSITE" id="PS50195">
    <property type="entry name" value="PX"/>
    <property type="match status" value="2"/>
</dbReference>
<feature type="compositionally biased region" description="Low complexity" evidence="2">
    <location>
        <begin position="326"/>
        <end position="338"/>
    </location>
</feature>
<dbReference type="AlphaFoldDB" id="A0A0D2VSX0"/>
<dbReference type="Pfam" id="PF00787">
    <property type="entry name" value="PX"/>
    <property type="match status" value="2"/>
</dbReference>
<accession>A0A0D2VSX0</accession>
<proteinExistence type="predicted"/>
<feature type="compositionally biased region" description="Low complexity" evidence="2">
    <location>
        <begin position="170"/>
        <end position="212"/>
    </location>
</feature>
<dbReference type="GO" id="GO:0016176">
    <property type="term" value="F:superoxide-generating NADPH oxidase activator activity"/>
    <property type="evidence" value="ECO:0007669"/>
    <property type="project" value="TreeGrafter"/>
</dbReference>
<name>A0A0D2VSX0_CAPO3</name>
<feature type="compositionally biased region" description="Low complexity" evidence="2">
    <location>
        <begin position="87"/>
        <end position="148"/>
    </location>
</feature>
<evidence type="ECO:0000313" key="4">
    <source>
        <dbReference type="EMBL" id="KJE94272.1"/>
    </source>
</evidence>
<dbReference type="PANTHER" id="PTHR15706:SF2">
    <property type="entry name" value="SH3 AND PX DOMAIN-CONTAINING PROTEIN 2A"/>
    <property type="match status" value="1"/>
</dbReference>
<feature type="domain" description="PX" evidence="3">
    <location>
        <begin position="490"/>
        <end position="607"/>
    </location>
</feature>
<dbReference type="Gene3D" id="3.30.1520.10">
    <property type="entry name" value="Phox-like domain"/>
    <property type="match status" value="2"/>
</dbReference>
<evidence type="ECO:0000256" key="1">
    <source>
        <dbReference type="ARBA" id="ARBA00022737"/>
    </source>
</evidence>
<feature type="domain" description="PX" evidence="3">
    <location>
        <begin position="353"/>
        <end position="472"/>
    </location>
</feature>
<reference evidence="5" key="1">
    <citation type="submission" date="2011-02" db="EMBL/GenBank/DDBJ databases">
        <title>The Genome Sequence of Capsaspora owczarzaki ATCC 30864.</title>
        <authorList>
            <person name="Russ C."/>
            <person name="Cuomo C."/>
            <person name="Burger G."/>
            <person name="Gray M.W."/>
            <person name="Holland P.W.H."/>
            <person name="King N."/>
            <person name="Lang F.B.F."/>
            <person name="Roger A.J."/>
            <person name="Ruiz-Trillo I."/>
            <person name="Young S.K."/>
            <person name="Zeng Q."/>
            <person name="Gargeya S."/>
            <person name="Alvarado L."/>
            <person name="Berlin A."/>
            <person name="Chapman S.B."/>
            <person name="Chen Z."/>
            <person name="Freedman E."/>
            <person name="Gellesch M."/>
            <person name="Goldberg J."/>
            <person name="Griggs A."/>
            <person name="Gujja S."/>
            <person name="Heilman E."/>
            <person name="Heiman D."/>
            <person name="Howarth C."/>
            <person name="Mehta T."/>
            <person name="Neiman D."/>
            <person name="Pearson M."/>
            <person name="Roberts A."/>
            <person name="Saif S."/>
            <person name="Shea T."/>
            <person name="Shenoy N."/>
            <person name="Sisk P."/>
            <person name="Stolte C."/>
            <person name="Sykes S."/>
            <person name="White J."/>
            <person name="Yandava C."/>
            <person name="Haas B."/>
            <person name="Nusbaum C."/>
            <person name="Birren B."/>
        </authorList>
    </citation>
    <scope>NUCLEOTIDE SEQUENCE</scope>
    <source>
        <strain evidence="5">ATCC 30864</strain>
    </source>
</reference>
<evidence type="ECO:0000259" key="3">
    <source>
        <dbReference type="PROSITE" id="PS50195"/>
    </source>
</evidence>
<dbReference type="GO" id="GO:0042554">
    <property type="term" value="P:superoxide anion generation"/>
    <property type="evidence" value="ECO:0007669"/>
    <property type="project" value="TreeGrafter"/>
</dbReference>
<dbReference type="InterPro" id="IPR051228">
    <property type="entry name" value="NADPH_Oxidase/PX-Domain"/>
</dbReference>
<dbReference type="InterPro" id="IPR001683">
    <property type="entry name" value="PX_dom"/>
</dbReference>
<dbReference type="Proteomes" id="UP000008743">
    <property type="component" value="Unassembled WGS sequence"/>
</dbReference>
<feature type="region of interest" description="Disordered" evidence="2">
    <location>
        <begin position="1"/>
        <end position="345"/>
    </location>
</feature>
<dbReference type="eggNOG" id="KOG0905">
    <property type="taxonomic scope" value="Eukaryota"/>
</dbReference>
<dbReference type="PANTHER" id="PTHR15706">
    <property type="entry name" value="SH3 MULTIPLE DOMAIN"/>
    <property type="match status" value="1"/>
</dbReference>
<dbReference type="SUPFAM" id="SSF64268">
    <property type="entry name" value="PX domain"/>
    <property type="match status" value="2"/>
</dbReference>
<evidence type="ECO:0000256" key="2">
    <source>
        <dbReference type="SAM" id="MobiDB-lite"/>
    </source>
</evidence>
<feature type="compositionally biased region" description="Low complexity" evidence="2">
    <location>
        <begin position="219"/>
        <end position="282"/>
    </location>
</feature>
<dbReference type="GO" id="GO:0035091">
    <property type="term" value="F:phosphatidylinositol binding"/>
    <property type="evidence" value="ECO:0007669"/>
    <property type="project" value="InterPro"/>
</dbReference>
<gene>
    <name evidence="4" type="ORF">CAOG_004940</name>
</gene>
<dbReference type="InParanoid" id="A0A0D2VSX0"/>
<organism evidence="4 5">
    <name type="scientific">Capsaspora owczarzaki (strain ATCC 30864)</name>
    <dbReference type="NCBI Taxonomy" id="595528"/>
    <lineage>
        <taxon>Eukaryota</taxon>
        <taxon>Filasterea</taxon>
        <taxon>Capsaspora</taxon>
    </lineage>
</organism>
<dbReference type="GO" id="GO:0005737">
    <property type="term" value="C:cytoplasm"/>
    <property type="evidence" value="ECO:0007669"/>
    <property type="project" value="TreeGrafter"/>
</dbReference>
<evidence type="ECO:0000313" key="5">
    <source>
        <dbReference type="Proteomes" id="UP000008743"/>
    </source>
</evidence>
<protein>
    <recommendedName>
        <fullName evidence="3">PX domain-containing protein</fullName>
    </recommendedName>
</protein>